<dbReference type="InterPro" id="IPR008978">
    <property type="entry name" value="HSP20-like_chaperone"/>
</dbReference>
<dbReference type="Gene3D" id="3.30.1220.10">
    <property type="entry name" value="CobW-like, C-terminal domain"/>
    <property type="match status" value="1"/>
</dbReference>
<keyword evidence="3" id="KW-0143">Chaperone</keyword>
<sequence length="804" mass="88187">MVAALSLPRAAGANFQTVPTAVFAPRPLPLPAPLRAPPSGLSGSALGAAAVAIGAARLAAGRLRPPARRRPRSAQSLVRCAATSAPEATSAPKAEKRLGFSQRFEEEEDDEGPTTTILDFTNTEERVNRIKDVTRTPVTLLSGFLGSGKTSLLKHILENQEGIRLGVVVNDVAAVNIDAQLVQKYEQSGAIEIAELSNGCVCCTASDDLVASVQELTNRAGEGRPFHHVVIELSGVGEPEAIRRHWDIGVEVGMPACLMTEIKRTIAVVDSSLFGNDWLDSRKASARNEEGAQHEGFETVGQLLAEQVEKADLVLMNKADLATEEEMKTTEEVVRALNPDGKVVKATFGKVSPLDILPPIPRALKFPDFGKGRNYRWAQNDQVVQLRVKVSADARSKDISFSIGRTWLEMWVKGEAVPRVQGKLSGRLKGIEEWIWELDGEGDDRHVAIFLEKSKEGPWEDLWEKQKVGEPMQEHEPGTAPSASAAAETHGHDHGHDQGHGDGHDNDHGHAHESGKHTTAETRFGIQSFTYEKRRPFSAERLQRLIEDWPLPQKNKQSFSLKDLKPGPKAKANPESLKAAMRPVLRSKGFCWVDSEPLKVHEWSHAGRTLTVLPKDWWWSVLEPDQLNFQVCYPGAKGVYDRIRQERWQEEWGDRRQELVFIGGPDMSQQAITQILDECLLSDAELEEFRQRTAGVSPPATYFGVEGLLRQMGEDPANYGKGGAREVQDLSSAEATTSSEAAQAQDEELDSTTPPGEIFDVEDSSPPVEQKQEEEAEAPQAEATRPPEQASGGRAVALEAEEDS</sequence>
<dbReference type="InterPro" id="IPR011629">
    <property type="entry name" value="CobW-like_C"/>
</dbReference>
<gene>
    <name evidence="8" type="ORF">PGLA2088_LOCUS20215</name>
</gene>
<dbReference type="InterPro" id="IPR027417">
    <property type="entry name" value="P-loop_NTPase"/>
</dbReference>
<evidence type="ECO:0000313" key="9">
    <source>
        <dbReference type="Proteomes" id="UP000626109"/>
    </source>
</evidence>
<dbReference type="AlphaFoldDB" id="A0A813JJX3"/>
<dbReference type="GO" id="GO:0000166">
    <property type="term" value="F:nucleotide binding"/>
    <property type="evidence" value="ECO:0007669"/>
    <property type="project" value="UniProtKB-KW"/>
</dbReference>
<dbReference type="InterPro" id="IPR051927">
    <property type="entry name" value="Zn_Chap_cDPG_Synth"/>
</dbReference>
<dbReference type="EMBL" id="CAJNNW010025413">
    <property type="protein sequence ID" value="CAE8677162.1"/>
    <property type="molecule type" value="Genomic_DNA"/>
</dbReference>
<feature type="region of interest" description="Disordered" evidence="6">
    <location>
        <begin position="64"/>
        <end position="96"/>
    </location>
</feature>
<dbReference type="InterPro" id="IPR036627">
    <property type="entry name" value="CobW-likC_sf"/>
</dbReference>
<dbReference type="Pfam" id="PF07683">
    <property type="entry name" value="CobW_C"/>
    <property type="match status" value="1"/>
</dbReference>
<comment type="similarity">
    <text evidence="4">Belongs to the SIMIBI class G3E GTPase family. ZNG1 subfamily.</text>
</comment>
<comment type="catalytic activity">
    <reaction evidence="5">
        <text>GTP + H2O = GDP + phosphate + H(+)</text>
        <dbReference type="Rhea" id="RHEA:19669"/>
        <dbReference type="ChEBI" id="CHEBI:15377"/>
        <dbReference type="ChEBI" id="CHEBI:15378"/>
        <dbReference type="ChEBI" id="CHEBI:37565"/>
        <dbReference type="ChEBI" id="CHEBI:43474"/>
        <dbReference type="ChEBI" id="CHEBI:58189"/>
    </reaction>
    <physiologicalReaction direction="left-to-right" evidence="5">
        <dbReference type="Rhea" id="RHEA:19670"/>
    </physiologicalReaction>
</comment>
<keyword evidence="1" id="KW-0547">Nucleotide-binding</keyword>
<dbReference type="Gene3D" id="3.40.50.300">
    <property type="entry name" value="P-loop containing nucleotide triphosphate hydrolases"/>
    <property type="match status" value="1"/>
</dbReference>
<feature type="compositionally biased region" description="Low complexity" evidence="6">
    <location>
        <begin position="731"/>
        <end position="744"/>
    </location>
</feature>
<dbReference type="PANTHER" id="PTHR43603">
    <property type="entry name" value="COBW DOMAIN-CONTAINING PROTEIN DDB_G0274527"/>
    <property type="match status" value="1"/>
</dbReference>
<feature type="compositionally biased region" description="Low complexity" evidence="6">
    <location>
        <begin position="73"/>
        <end position="92"/>
    </location>
</feature>
<feature type="compositionally biased region" description="Basic and acidic residues" evidence="6">
    <location>
        <begin position="489"/>
        <end position="520"/>
    </location>
</feature>
<dbReference type="Gene3D" id="2.60.40.790">
    <property type="match status" value="1"/>
</dbReference>
<evidence type="ECO:0000259" key="7">
    <source>
        <dbReference type="PROSITE" id="PS51203"/>
    </source>
</evidence>
<dbReference type="Pfam" id="PF02492">
    <property type="entry name" value="cobW"/>
    <property type="match status" value="1"/>
</dbReference>
<dbReference type="PANTHER" id="PTHR43603:SF1">
    <property type="entry name" value="ZINC-REGULATED GTPASE METALLOPROTEIN ACTIVATOR 1"/>
    <property type="match status" value="1"/>
</dbReference>
<dbReference type="InterPro" id="IPR007052">
    <property type="entry name" value="CS_dom"/>
</dbReference>
<organism evidence="8 9">
    <name type="scientific">Polarella glacialis</name>
    <name type="common">Dinoflagellate</name>
    <dbReference type="NCBI Taxonomy" id="89957"/>
    <lineage>
        <taxon>Eukaryota</taxon>
        <taxon>Sar</taxon>
        <taxon>Alveolata</taxon>
        <taxon>Dinophyceae</taxon>
        <taxon>Suessiales</taxon>
        <taxon>Suessiaceae</taxon>
        <taxon>Polarella</taxon>
    </lineage>
</organism>
<protein>
    <recommendedName>
        <fullName evidence="7">CS domain-containing protein</fullName>
    </recommendedName>
</protein>
<dbReference type="CDD" id="cd03112">
    <property type="entry name" value="CobW-like"/>
    <property type="match status" value="1"/>
</dbReference>
<dbReference type="Proteomes" id="UP000626109">
    <property type="component" value="Unassembled WGS sequence"/>
</dbReference>
<evidence type="ECO:0000256" key="4">
    <source>
        <dbReference type="ARBA" id="ARBA00034320"/>
    </source>
</evidence>
<dbReference type="SUPFAM" id="SSF90002">
    <property type="entry name" value="Hypothetical protein YjiA, C-terminal domain"/>
    <property type="match status" value="1"/>
</dbReference>
<feature type="region of interest" description="Disordered" evidence="6">
    <location>
        <begin position="470"/>
        <end position="522"/>
    </location>
</feature>
<evidence type="ECO:0000256" key="5">
    <source>
        <dbReference type="ARBA" id="ARBA00049117"/>
    </source>
</evidence>
<dbReference type="PROSITE" id="PS51203">
    <property type="entry name" value="CS"/>
    <property type="match status" value="1"/>
</dbReference>
<feature type="domain" description="CS" evidence="7">
    <location>
        <begin position="370"/>
        <end position="463"/>
    </location>
</feature>
<dbReference type="SUPFAM" id="SSF52540">
    <property type="entry name" value="P-loop containing nucleoside triphosphate hydrolases"/>
    <property type="match status" value="1"/>
</dbReference>
<feature type="compositionally biased region" description="Low complexity" evidence="6">
    <location>
        <begin position="778"/>
        <end position="790"/>
    </location>
</feature>
<dbReference type="GO" id="GO:0016787">
    <property type="term" value="F:hydrolase activity"/>
    <property type="evidence" value="ECO:0007669"/>
    <property type="project" value="UniProtKB-KW"/>
</dbReference>
<evidence type="ECO:0000256" key="3">
    <source>
        <dbReference type="ARBA" id="ARBA00023186"/>
    </source>
</evidence>
<evidence type="ECO:0000256" key="2">
    <source>
        <dbReference type="ARBA" id="ARBA00022801"/>
    </source>
</evidence>
<dbReference type="InterPro" id="IPR003495">
    <property type="entry name" value="CobW/HypB/UreG_nucleotide-bd"/>
</dbReference>
<dbReference type="SMART" id="SM00833">
    <property type="entry name" value="CobW_C"/>
    <property type="match status" value="1"/>
</dbReference>
<evidence type="ECO:0000256" key="6">
    <source>
        <dbReference type="SAM" id="MobiDB-lite"/>
    </source>
</evidence>
<dbReference type="SUPFAM" id="SSF49764">
    <property type="entry name" value="HSP20-like chaperones"/>
    <property type="match status" value="1"/>
</dbReference>
<comment type="caution">
    <text evidence="8">The sequence shown here is derived from an EMBL/GenBank/DDBJ whole genome shotgun (WGS) entry which is preliminary data.</text>
</comment>
<keyword evidence="2" id="KW-0378">Hydrolase</keyword>
<dbReference type="CDD" id="cd06467">
    <property type="entry name" value="p23_NUDC_like"/>
    <property type="match status" value="1"/>
</dbReference>
<reference evidence="8" key="1">
    <citation type="submission" date="2021-02" db="EMBL/GenBank/DDBJ databases">
        <authorList>
            <person name="Dougan E. K."/>
            <person name="Rhodes N."/>
            <person name="Thang M."/>
            <person name="Chan C."/>
        </authorList>
    </citation>
    <scope>NUCLEOTIDE SEQUENCE</scope>
</reference>
<feature type="region of interest" description="Disordered" evidence="6">
    <location>
        <begin position="714"/>
        <end position="804"/>
    </location>
</feature>
<name>A0A813JJX3_POLGL</name>
<accession>A0A813JJX3</accession>
<evidence type="ECO:0000313" key="8">
    <source>
        <dbReference type="EMBL" id="CAE8677162.1"/>
    </source>
</evidence>
<proteinExistence type="inferred from homology"/>
<evidence type="ECO:0000256" key="1">
    <source>
        <dbReference type="ARBA" id="ARBA00022741"/>
    </source>
</evidence>